<protein>
    <submittedName>
        <fullName evidence="1">Uncharacterized protein</fullName>
    </submittedName>
</protein>
<evidence type="ECO:0000313" key="1">
    <source>
        <dbReference type="EMBL" id="MCV9927583.1"/>
    </source>
</evidence>
<organism evidence="1 2">
    <name type="scientific">Flavobacterium shii</name>
    <dbReference type="NCBI Taxonomy" id="2987687"/>
    <lineage>
        <taxon>Bacteria</taxon>
        <taxon>Pseudomonadati</taxon>
        <taxon>Bacteroidota</taxon>
        <taxon>Flavobacteriia</taxon>
        <taxon>Flavobacteriales</taxon>
        <taxon>Flavobacteriaceae</taxon>
        <taxon>Flavobacterium</taxon>
    </lineage>
</organism>
<dbReference type="RefSeq" id="WP_264205720.1">
    <property type="nucleotide sequence ID" value="NZ_JAOZEW010000006.1"/>
</dbReference>
<proteinExistence type="predicted"/>
<name>A0A9X3C713_9FLAO</name>
<dbReference type="AlphaFoldDB" id="A0A9X3C713"/>
<comment type="caution">
    <text evidence="1">The sequence shown here is derived from an EMBL/GenBank/DDBJ whole genome shotgun (WGS) entry which is preliminary data.</text>
</comment>
<sequence length="153" mass="17173">MINFKLKLNILLLPLFLLSIVSYAKGNFNGGKPIKEYHLTIKNSIMENEGIGYVRYHKNFATGKMDALWSYHTDGQFFSGTGIATGSQGNTFAGEYEITYYTDGTTESSVFKLIIIQEKNQFMLQWFQDGVLKCSGIGSVEGDVLTAGWRESR</sequence>
<accession>A0A9X3C713</accession>
<evidence type="ECO:0000313" key="2">
    <source>
        <dbReference type="Proteomes" id="UP001151079"/>
    </source>
</evidence>
<keyword evidence="2" id="KW-1185">Reference proteome</keyword>
<reference evidence="1" key="1">
    <citation type="submission" date="2022-10" db="EMBL/GenBank/DDBJ databases">
        <title>Two novel species of Flavobacterium.</title>
        <authorList>
            <person name="Liu Q."/>
            <person name="Xin Y.-H."/>
        </authorList>
    </citation>
    <scope>NUCLEOTIDE SEQUENCE</scope>
    <source>
        <strain evidence="1">LS1R49</strain>
    </source>
</reference>
<dbReference type="EMBL" id="JAOZEW010000006">
    <property type="protein sequence ID" value="MCV9927583.1"/>
    <property type="molecule type" value="Genomic_DNA"/>
</dbReference>
<dbReference type="Proteomes" id="UP001151079">
    <property type="component" value="Unassembled WGS sequence"/>
</dbReference>
<gene>
    <name evidence="1" type="ORF">OIU83_07970</name>
</gene>